<dbReference type="RefSeq" id="XP_025831819.1">
    <property type="nucleotide sequence ID" value="XM_025976034.1"/>
</dbReference>
<dbReference type="GeneID" id="108741228"/>
<feature type="compositionally biased region" description="Basic and acidic residues" evidence="1">
    <location>
        <begin position="667"/>
        <end position="686"/>
    </location>
</feature>
<feature type="compositionally biased region" description="Low complexity" evidence="1">
    <location>
        <begin position="450"/>
        <end position="459"/>
    </location>
</feature>
<feature type="compositionally biased region" description="Polar residues" evidence="1">
    <location>
        <begin position="194"/>
        <end position="211"/>
    </location>
</feature>
<feature type="compositionally biased region" description="Polar residues" evidence="1">
    <location>
        <begin position="312"/>
        <end position="329"/>
    </location>
</feature>
<feature type="compositionally biased region" description="Low complexity" evidence="1">
    <location>
        <begin position="136"/>
        <end position="152"/>
    </location>
</feature>
<evidence type="ECO:0000313" key="3">
    <source>
        <dbReference type="Proteomes" id="UP000192223"/>
    </source>
</evidence>
<feature type="compositionally biased region" description="Basic and acidic residues" evidence="1">
    <location>
        <begin position="504"/>
        <end position="513"/>
    </location>
</feature>
<dbReference type="AlphaFoldDB" id="A0A7F5R782"/>
<evidence type="ECO:0000256" key="1">
    <source>
        <dbReference type="SAM" id="MobiDB-lite"/>
    </source>
</evidence>
<feature type="compositionally biased region" description="Polar residues" evidence="1">
    <location>
        <begin position="349"/>
        <end position="359"/>
    </location>
</feature>
<feature type="compositionally biased region" description="Polar residues" evidence="1">
    <location>
        <begin position="435"/>
        <end position="446"/>
    </location>
</feature>
<dbReference type="FunCoup" id="A0A7F5R782">
    <property type="interactions" value="231"/>
</dbReference>
<feature type="region of interest" description="Disordered" evidence="1">
    <location>
        <begin position="587"/>
        <end position="737"/>
    </location>
</feature>
<proteinExistence type="predicted"/>
<gene>
    <name evidence="4" type="primary">LOC108741228</name>
</gene>
<dbReference type="InParanoid" id="A0A7F5R782"/>
<protein>
    <submittedName>
        <fullName evidence="4">Hyphal wall protein 2 isoform X1</fullName>
    </submittedName>
</protein>
<feature type="compositionally biased region" description="Basic and acidic residues" evidence="1">
    <location>
        <begin position="287"/>
        <end position="300"/>
    </location>
</feature>
<feature type="chain" id="PRO_5029006996" evidence="2">
    <location>
        <begin position="24"/>
        <end position="737"/>
    </location>
</feature>
<feature type="compositionally biased region" description="Basic and acidic residues" evidence="1">
    <location>
        <begin position="161"/>
        <end position="175"/>
    </location>
</feature>
<feature type="compositionally biased region" description="Polar residues" evidence="1">
    <location>
        <begin position="635"/>
        <end position="651"/>
    </location>
</feature>
<evidence type="ECO:0000256" key="2">
    <source>
        <dbReference type="SAM" id="SignalP"/>
    </source>
</evidence>
<evidence type="ECO:0000313" key="4">
    <source>
        <dbReference type="RefSeq" id="XP_025831819.1"/>
    </source>
</evidence>
<keyword evidence="2" id="KW-0732">Signal</keyword>
<feature type="compositionally biased region" description="Low complexity" evidence="1">
    <location>
        <begin position="381"/>
        <end position="391"/>
    </location>
</feature>
<feature type="compositionally biased region" description="Polar residues" evidence="1">
    <location>
        <begin position="548"/>
        <end position="562"/>
    </location>
</feature>
<feature type="region of interest" description="Disordered" evidence="1">
    <location>
        <begin position="131"/>
        <end position="233"/>
    </location>
</feature>
<sequence length="737" mass="79874">MWNVLLLVCSSVVILIAVGLCLCGRRKTQKNDWLGLDGMVTQKNPDENVNHLPSANAQSAPDGIYTATTIAGSDANNERRSQVGSNPRRSLPDIPLEGVRDVDGVAYEPSGDNFSELYATVEPYQNGAKAHMLSNSAPSRPSISQHSSISQADEALSPYARVREHPYDKLRKTEHPYASVKSASQEHEDPDSSGEATPRTSLLRSENSQNMVEPVAPPRSRRSSSHNSTCADIPAASAVAGGIPANQELPYMTPPIAQTNFSGDSQDSSKGYTSITVREPLANIRAQTKEQTKMSTEGDPHYSTVSDDSDEMYTTIQDPNNPLYTSGSETYAQIQPLQITVAAEVNAVPQGSVSPSGSLDPNYELAPQPPSVDSLKHVTQSHSRQASNSSSVGVLGSPKPEKRQANSPLPAPPPGNLDDMYAKVHKGNKNKNRPENSTGSSSPNNEGSRRSSGASSRTSFENVASHHHRASVRSSQSDNHVTEEKEIEEHDYETLKKTSYTPRGNKEWPKSRQSDPFQPGYDTINSPPSLAESDPGYEVVKSERGPRASSSSEQNWLPNPSGSDIYVKRPLASSANALMDGYSVVNKKKTSPSNASSSFGSDTPRDISTTEEPNYESMPSESFSEHNYAVLKSGGSDTDPNYESVNHNDPNYESVKYLDVGMLDEPPYERLHDDDSSRTDSREVPGYERVGNSLNSKGSDNEQGDMPDYETLPQKRTNNVVNSGLVGGGDEDLVVQV</sequence>
<dbReference type="OrthoDB" id="440385at2759"/>
<name>A0A7F5R782_AGRPL</name>
<dbReference type="Proteomes" id="UP000192223">
    <property type="component" value="Unplaced"/>
</dbReference>
<feature type="compositionally biased region" description="Polar residues" evidence="1">
    <location>
        <begin position="591"/>
        <end position="622"/>
    </location>
</feature>
<feature type="region of interest" description="Disordered" evidence="1">
    <location>
        <begin position="349"/>
        <end position="567"/>
    </location>
</feature>
<keyword evidence="3" id="KW-1185">Reference proteome</keyword>
<feature type="compositionally biased region" description="Polar residues" evidence="1">
    <location>
        <begin position="256"/>
        <end position="276"/>
    </location>
</feature>
<feature type="region of interest" description="Disordered" evidence="1">
    <location>
        <begin position="245"/>
        <end position="329"/>
    </location>
</feature>
<feature type="signal peptide" evidence="2">
    <location>
        <begin position="1"/>
        <end position="23"/>
    </location>
</feature>
<reference evidence="4" key="1">
    <citation type="submission" date="2025-08" db="UniProtKB">
        <authorList>
            <consortium name="RefSeq"/>
        </authorList>
    </citation>
    <scope>IDENTIFICATION</scope>
    <source>
        <tissue evidence="4">Entire body</tissue>
    </source>
</reference>
<organism evidence="3 4">
    <name type="scientific">Agrilus planipennis</name>
    <name type="common">Emerald ash borer</name>
    <name type="synonym">Agrilus marcopoli</name>
    <dbReference type="NCBI Taxonomy" id="224129"/>
    <lineage>
        <taxon>Eukaryota</taxon>
        <taxon>Metazoa</taxon>
        <taxon>Ecdysozoa</taxon>
        <taxon>Arthropoda</taxon>
        <taxon>Hexapoda</taxon>
        <taxon>Insecta</taxon>
        <taxon>Pterygota</taxon>
        <taxon>Neoptera</taxon>
        <taxon>Endopterygota</taxon>
        <taxon>Coleoptera</taxon>
        <taxon>Polyphaga</taxon>
        <taxon>Elateriformia</taxon>
        <taxon>Buprestoidea</taxon>
        <taxon>Buprestidae</taxon>
        <taxon>Agrilinae</taxon>
        <taxon>Agrilus</taxon>
    </lineage>
</organism>
<accession>A0A7F5R782</accession>
<feature type="compositionally biased region" description="Basic and acidic residues" evidence="1">
    <location>
        <begin position="480"/>
        <end position="496"/>
    </location>
</feature>
<feature type="region of interest" description="Disordered" evidence="1">
    <location>
        <begin position="70"/>
        <end position="97"/>
    </location>
</feature>